<dbReference type="InterPro" id="IPR032675">
    <property type="entry name" value="LRR_dom_sf"/>
</dbReference>
<dbReference type="SUPFAM" id="SSF52047">
    <property type="entry name" value="RNI-like"/>
    <property type="match status" value="1"/>
</dbReference>
<comment type="caution">
    <text evidence="2">The sequence shown here is derived from an EMBL/GenBank/DDBJ whole genome shotgun (WGS) entry which is preliminary data.</text>
</comment>
<keyword evidence="3" id="KW-1185">Reference proteome</keyword>
<dbReference type="InterPro" id="IPR001810">
    <property type="entry name" value="F-box_dom"/>
</dbReference>
<organism evidence="2 3">
    <name type="scientific">Rhynchospora breviuscula</name>
    <dbReference type="NCBI Taxonomy" id="2022672"/>
    <lineage>
        <taxon>Eukaryota</taxon>
        <taxon>Viridiplantae</taxon>
        <taxon>Streptophyta</taxon>
        <taxon>Embryophyta</taxon>
        <taxon>Tracheophyta</taxon>
        <taxon>Spermatophyta</taxon>
        <taxon>Magnoliopsida</taxon>
        <taxon>Liliopsida</taxon>
        <taxon>Poales</taxon>
        <taxon>Cyperaceae</taxon>
        <taxon>Cyperoideae</taxon>
        <taxon>Rhynchosporeae</taxon>
        <taxon>Rhynchospora</taxon>
    </lineage>
</organism>
<dbReference type="PANTHER" id="PTHR34223">
    <property type="entry name" value="OS11G0201299 PROTEIN"/>
    <property type="match status" value="1"/>
</dbReference>
<feature type="domain" description="F-box" evidence="1">
    <location>
        <begin position="20"/>
        <end position="70"/>
    </location>
</feature>
<dbReference type="InterPro" id="IPR036047">
    <property type="entry name" value="F-box-like_dom_sf"/>
</dbReference>
<sequence length="418" mass="47841">MHNRFLTKCTIDKRQKKENVDRMSNLPDPILAHILSYVTTKDAVQTSLLAKRYQNLWASVPVVNLDFDDFLSSGKEVEEKFVKFVNGVFKNRKPLTLESFNLVWNADDSDPTPATAWLDTVAKLKPKFLSTDISTYNYNIEVPDSVFTSESLQELVLELTSVETVIPRTIKLPRLKRLTLKEIYIEDEILEKILLGSPAIEKMVLHNCVWNFGCIFSGTLKNLVLNDCCDETTLFLDVLICIPSLEFLEVYSSWFMTMGKLKFKDMKSLVGAQIHFKELSDEEPLFLTGLTNVKSLELVLSVSALRATKNLLKKETTKFPTFDNLRNLKIGGWSITHDFDLVARFLHHAPYLKKLTLLHNEELEHSEENIEVSLQLGDSLDILEIIYEKDDISSSELVKSVEAHFKKMREANIISSEK</sequence>
<gene>
    <name evidence="2" type="ORF">LUZ63_015553</name>
</gene>
<dbReference type="InterPro" id="IPR053781">
    <property type="entry name" value="F-box_AtFBL13-like"/>
</dbReference>
<proteinExistence type="predicted"/>
<dbReference type="CDD" id="cd22160">
    <property type="entry name" value="F-box_AtFBL13-like"/>
    <property type="match status" value="1"/>
</dbReference>
<dbReference type="EMBL" id="JAMQYH010000004">
    <property type="protein sequence ID" value="KAJ1691398.1"/>
    <property type="molecule type" value="Genomic_DNA"/>
</dbReference>
<name>A0A9Q0CCI9_9POAL</name>
<dbReference type="SUPFAM" id="SSF81383">
    <property type="entry name" value="F-box domain"/>
    <property type="match status" value="1"/>
</dbReference>
<dbReference type="AlphaFoldDB" id="A0A9Q0CCI9"/>
<dbReference type="PANTHER" id="PTHR34223:SF51">
    <property type="entry name" value="OS06G0556300 PROTEIN"/>
    <property type="match status" value="1"/>
</dbReference>
<dbReference type="InterPro" id="IPR053197">
    <property type="entry name" value="F-box_SCFL_complex_component"/>
</dbReference>
<accession>A0A9Q0CCI9</accession>
<evidence type="ECO:0000313" key="3">
    <source>
        <dbReference type="Proteomes" id="UP001151287"/>
    </source>
</evidence>
<dbReference type="PROSITE" id="PS50181">
    <property type="entry name" value="FBOX"/>
    <property type="match status" value="1"/>
</dbReference>
<dbReference type="Pfam" id="PF00646">
    <property type="entry name" value="F-box"/>
    <property type="match status" value="1"/>
</dbReference>
<dbReference type="InterPro" id="IPR055411">
    <property type="entry name" value="LRR_FXL15/At3g58940/PEG3-like"/>
</dbReference>
<dbReference type="Pfam" id="PF24758">
    <property type="entry name" value="LRR_At5g56370"/>
    <property type="match status" value="1"/>
</dbReference>
<dbReference type="OrthoDB" id="582804at2759"/>
<protein>
    <recommendedName>
        <fullName evidence="1">F-box domain-containing protein</fullName>
    </recommendedName>
</protein>
<dbReference type="Gene3D" id="3.80.10.10">
    <property type="entry name" value="Ribonuclease Inhibitor"/>
    <property type="match status" value="1"/>
</dbReference>
<evidence type="ECO:0000313" key="2">
    <source>
        <dbReference type="EMBL" id="KAJ1691398.1"/>
    </source>
</evidence>
<reference evidence="2" key="1">
    <citation type="journal article" date="2022" name="Cell">
        <title>Repeat-based holocentromeres influence genome architecture and karyotype evolution.</title>
        <authorList>
            <person name="Hofstatter P.G."/>
            <person name="Thangavel G."/>
            <person name="Lux T."/>
            <person name="Neumann P."/>
            <person name="Vondrak T."/>
            <person name="Novak P."/>
            <person name="Zhang M."/>
            <person name="Costa L."/>
            <person name="Castellani M."/>
            <person name="Scott A."/>
            <person name="Toegelov H."/>
            <person name="Fuchs J."/>
            <person name="Mata-Sucre Y."/>
            <person name="Dias Y."/>
            <person name="Vanzela A.L.L."/>
            <person name="Huettel B."/>
            <person name="Almeida C.C.S."/>
            <person name="Simkova H."/>
            <person name="Souza G."/>
            <person name="Pedrosa-Harand A."/>
            <person name="Macas J."/>
            <person name="Mayer K.F.X."/>
            <person name="Houben A."/>
            <person name="Marques A."/>
        </authorList>
    </citation>
    <scope>NUCLEOTIDE SEQUENCE</scope>
    <source>
        <strain evidence="2">RhyBre1mFocal</strain>
    </source>
</reference>
<dbReference type="Proteomes" id="UP001151287">
    <property type="component" value="Unassembled WGS sequence"/>
</dbReference>
<evidence type="ECO:0000259" key="1">
    <source>
        <dbReference type="PROSITE" id="PS50181"/>
    </source>
</evidence>